<reference evidence="1" key="1">
    <citation type="submission" date="2024-09" db="EMBL/GenBank/DDBJ databases">
        <authorList>
            <person name="Liu J."/>
        </authorList>
    </citation>
    <scope>NUCLEOTIDE SEQUENCE</scope>
    <source>
        <strain evidence="1">NBU2967</strain>
    </source>
</reference>
<dbReference type="EMBL" id="JBHFPV010000002">
    <property type="protein sequence ID" value="MFH6604437.1"/>
    <property type="molecule type" value="Genomic_DNA"/>
</dbReference>
<protein>
    <submittedName>
        <fullName evidence="1">Uncharacterized protein</fullName>
    </submittedName>
</protein>
<name>A0ACC7LS99_9FLAO</name>
<organism evidence="1 2">
    <name type="scientific">Meishania litoralis</name>
    <dbReference type="NCBI Taxonomy" id="3434685"/>
    <lineage>
        <taxon>Bacteria</taxon>
        <taxon>Pseudomonadati</taxon>
        <taxon>Bacteroidota</taxon>
        <taxon>Flavobacteriia</taxon>
        <taxon>Flavobacteriales</taxon>
        <taxon>Flavobacteriaceae</taxon>
        <taxon>Meishania</taxon>
    </lineage>
</organism>
<evidence type="ECO:0000313" key="1">
    <source>
        <dbReference type="EMBL" id="MFH6604437.1"/>
    </source>
</evidence>
<comment type="caution">
    <text evidence="1">The sequence shown here is derived from an EMBL/GenBank/DDBJ whole genome shotgun (WGS) entry which is preliminary data.</text>
</comment>
<keyword evidence="2" id="KW-1185">Reference proteome</keyword>
<proteinExistence type="predicted"/>
<gene>
    <name evidence="1" type="ORF">ACEZ3G_13170</name>
</gene>
<accession>A0ACC7LS99</accession>
<dbReference type="Proteomes" id="UP001595191">
    <property type="component" value="Unassembled WGS sequence"/>
</dbReference>
<evidence type="ECO:0000313" key="2">
    <source>
        <dbReference type="Proteomes" id="UP001595191"/>
    </source>
</evidence>
<sequence>MYVSYAVIIAVAVAIYVLTRLLGLDFGPLQLFATIVTGLVLSMPYTGAVSKSIWADFFQI</sequence>